<keyword evidence="4" id="KW-0732">Signal</keyword>
<dbReference type="SUPFAM" id="SSF53850">
    <property type="entry name" value="Periplasmic binding protein-like II"/>
    <property type="match status" value="1"/>
</dbReference>
<evidence type="ECO:0000256" key="2">
    <source>
        <dbReference type="ARBA" id="ARBA00005695"/>
    </source>
</evidence>
<dbReference type="PANTHER" id="PTHR30290">
    <property type="entry name" value="PERIPLASMIC BINDING COMPONENT OF ABC TRANSPORTER"/>
    <property type="match status" value="1"/>
</dbReference>
<keyword evidence="3" id="KW-0813">Transport</keyword>
<dbReference type="GO" id="GO:0015833">
    <property type="term" value="P:peptide transport"/>
    <property type="evidence" value="ECO:0007669"/>
    <property type="project" value="TreeGrafter"/>
</dbReference>
<dbReference type="GO" id="GO:0043190">
    <property type="term" value="C:ATP-binding cassette (ABC) transporter complex"/>
    <property type="evidence" value="ECO:0007669"/>
    <property type="project" value="InterPro"/>
</dbReference>
<dbReference type="GO" id="GO:0030288">
    <property type="term" value="C:outer membrane-bounded periplasmic space"/>
    <property type="evidence" value="ECO:0007669"/>
    <property type="project" value="UniProtKB-ARBA"/>
</dbReference>
<dbReference type="Proteomes" id="UP000509322">
    <property type="component" value="Plasmid unnamed1"/>
</dbReference>
<dbReference type="Gene3D" id="3.90.76.10">
    <property type="entry name" value="Dipeptide-binding Protein, Domain 1"/>
    <property type="match status" value="1"/>
</dbReference>
<dbReference type="CDD" id="cd08503">
    <property type="entry name" value="PBP2_NikA_DppA_OppA_like_17"/>
    <property type="match status" value="1"/>
</dbReference>
<reference evidence="6 7" key="1">
    <citation type="submission" date="2020-07" db="EMBL/GenBank/DDBJ databases">
        <title>The complete genome of Paracoccus pantotrophus ACCC 10489.</title>
        <authorList>
            <person name="Si Y."/>
        </authorList>
    </citation>
    <scope>NUCLEOTIDE SEQUENCE [LARGE SCALE GENOMIC DNA]</scope>
    <source>
        <strain evidence="6 7">ACCC10489</strain>
        <plasmid evidence="6 7">unnamed1</plasmid>
    </source>
</reference>
<dbReference type="PANTHER" id="PTHR30290:SF10">
    <property type="entry name" value="PERIPLASMIC OLIGOPEPTIDE-BINDING PROTEIN-RELATED"/>
    <property type="match status" value="1"/>
</dbReference>
<comment type="similarity">
    <text evidence="2">Belongs to the bacterial solute-binding protein 5 family.</text>
</comment>
<gene>
    <name evidence="6" type="ORF">HYQ43_21350</name>
</gene>
<dbReference type="InterPro" id="IPR006311">
    <property type="entry name" value="TAT_signal"/>
</dbReference>
<dbReference type="InterPro" id="IPR000914">
    <property type="entry name" value="SBP_5_dom"/>
</dbReference>
<name>A0A7H9C1E3_PARPN</name>
<comment type="subcellular location">
    <subcellularLocation>
        <location evidence="1">Periplasm</location>
    </subcellularLocation>
</comment>
<sequence length="519" mass="57289">MSINLTSRGLTRRGLLAGAAGVAAAGLILPRGARAQEARRGGRLRIGHLGGATSDTLDPATYAAGPVVTAMLAVCNNLVEIDAKGQAVPELAEFEPDAEARIWTFRLKDGVTFSDGRKVTARDVIASFDHHRGADTKSGAKGSLEQVKEIRADGDNVVVFELTSGNADFAYLTSDYHFVIMPANEDGTLDWQSGLGTGGYVLENFEPGVRITLKRRDDYWKPDRAWFDEAVLLTINDATARQNALMTGEVDVINSPDLATLHLLQRRPGLQLVEVTGTAHYTMPMFCDQAPFTDPNLRLALKYAIDRQEVLDKVLRGHGQIANDSPIAPANRFFAADLPQRAYDPDKAKHYLKQAGMEGLKVEISASDAASVGALDMVQLFQQSAKAAGIELTVKREPDDGYWSNVWLKKPFCVSYWNGRPTEDDMFSLVYARGAEWNESHWDNERFNELLLKARAELDDGLRAEMYREMQGLVSEDGGTIIPIFVNYIDVANDKVAHGEVASNRFLDGWKIVERWWQA</sequence>
<evidence type="ECO:0000313" key="7">
    <source>
        <dbReference type="Proteomes" id="UP000509322"/>
    </source>
</evidence>
<accession>A0A7H9C1E3</accession>
<dbReference type="RefSeq" id="WP_028710254.1">
    <property type="nucleotide sequence ID" value="NZ_CP038205.1"/>
</dbReference>
<evidence type="ECO:0000256" key="3">
    <source>
        <dbReference type="ARBA" id="ARBA00022448"/>
    </source>
</evidence>
<protein>
    <submittedName>
        <fullName evidence="6">ABC transporter substrate-binding protein</fullName>
    </submittedName>
</protein>
<dbReference type="Gene3D" id="3.10.105.10">
    <property type="entry name" value="Dipeptide-binding Protein, Domain 3"/>
    <property type="match status" value="1"/>
</dbReference>
<dbReference type="InterPro" id="IPR039424">
    <property type="entry name" value="SBP_5"/>
</dbReference>
<dbReference type="InterPro" id="IPR030678">
    <property type="entry name" value="Peptide/Ni-bd"/>
</dbReference>
<evidence type="ECO:0000256" key="1">
    <source>
        <dbReference type="ARBA" id="ARBA00004418"/>
    </source>
</evidence>
<proteinExistence type="inferred from homology"/>
<dbReference type="GO" id="GO:1904680">
    <property type="term" value="F:peptide transmembrane transporter activity"/>
    <property type="evidence" value="ECO:0007669"/>
    <property type="project" value="TreeGrafter"/>
</dbReference>
<keyword evidence="6" id="KW-0614">Plasmid</keyword>
<dbReference type="PIRSF" id="PIRSF002741">
    <property type="entry name" value="MppA"/>
    <property type="match status" value="1"/>
</dbReference>
<feature type="domain" description="Solute-binding protein family 5" evidence="5">
    <location>
        <begin position="87"/>
        <end position="436"/>
    </location>
</feature>
<evidence type="ECO:0000313" key="6">
    <source>
        <dbReference type="EMBL" id="QLH16765.1"/>
    </source>
</evidence>
<dbReference type="Pfam" id="PF00496">
    <property type="entry name" value="SBP_bac_5"/>
    <property type="match status" value="1"/>
</dbReference>
<dbReference type="EMBL" id="CP058691">
    <property type="protein sequence ID" value="QLH16765.1"/>
    <property type="molecule type" value="Genomic_DNA"/>
</dbReference>
<evidence type="ECO:0000256" key="4">
    <source>
        <dbReference type="ARBA" id="ARBA00022729"/>
    </source>
</evidence>
<dbReference type="AlphaFoldDB" id="A0A7H9C1E3"/>
<evidence type="ECO:0000259" key="5">
    <source>
        <dbReference type="Pfam" id="PF00496"/>
    </source>
</evidence>
<organism evidence="6 7">
    <name type="scientific">Paracoccus pantotrophus</name>
    <name type="common">Thiosphaera pantotropha</name>
    <dbReference type="NCBI Taxonomy" id="82367"/>
    <lineage>
        <taxon>Bacteria</taxon>
        <taxon>Pseudomonadati</taxon>
        <taxon>Pseudomonadota</taxon>
        <taxon>Alphaproteobacteria</taxon>
        <taxon>Rhodobacterales</taxon>
        <taxon>Paracoccaceae</taxon>
        <taxon>Paracoccus</taxon>
    </lineage>
</organism>
<geneLocation type="plasmid" evidence="6 7">
    <name>unnamed1</name>
</geneLocation>
<dbReference type="Gene3D" id="3.40.190.10">
    <property type="entry name" value="Periplasmic binding protein-like II"/>
    <property type="match status" value="1"/>
</dbReference>
<dbReference type="PROSITE" id="PS51318">
    <property type="entry name" value="TAT"/>
    <property type="match status" value="1"/>
</dbReference>